<feature type="domain" description="SGNH hydrolase-type esterase" evidence="1">
    <location>
        <begin position="59"/>
        <end position="212"/>
    </location>
</feature>
<dbReference type="AlphaFoldDB" id="A0A163W6E9"/>
<dbReference type="EMBL" id="LQRA01000070">
    <property type="protein sequence ID" value="KZE75928.1"/>
    <property type="molecule type" value="Genomic_DNA"/>
</dbReference>
<evidence type="ECO:0000313" key="3">
    <source>
        <dbReference type="Proteomes" id="UP000076563"/>
    </source>
</evidence>
<dbReference type="InterPro" id="IPR036514">
    <property type="entry name" value="SGNH_hydro_sf"/>
</dbReference>
<sequence length="223" mass="24319">MEMGNKLTAIVLAGAIALTLAACGNQEREQGLAAATREKEAAATTEASSYKSMFSSSVFLGDSITEGLSFHGVLDDKNVMGKAGATAMFALEDVDDLAGRNPKRVFIQLGSDDLLWPTDNPKQFSLTNYAKLIGKIKEKLPKAKITIMSVTPVTAEAEKSEPRYKNIADYNQGLKELAAKEKVDYTDVSPIFKANPDLHDKDGIHMKAEYYAQLLKLLQDQVK</sequence>
<keyword evidence="3" id="KW-1185">Reference proteome</keyword>
<dbReference type="SUPFAM" id="SSF52266">
    <property type="entry name" value="SGNH hydrolase"/>
    <property type="match status" value="1"/>
</dbReference>
<gene>
    <name evidence="2" type="ORF">AV654_25380</name>
</gene>
<comment type="caution">
    <text evidence="2">The sequence shown here is derived from an EMBL/GenBank/DDBJ whole genome shotgun (WGS) entry which is preliminary data.</text>
</comment>
<organism evidence="2 3">
    <name type="scientific">Paenibacillus elgii</name>
    <dbReference type="NCBI Taxonomy" id="189691"/>
    <lineage>
        <taxon>Bacteria</taxon>
        <taxon>Bacillati</taxon>
        <taxon>Bacillota</taxon>
        <taxon>Bacilli</taxon>
        <taxon>Bacillales</taxon>
        <taxon>Paenibacillaceae</taxon>
        <taxon>Paenibacillus</taxon>
    </lineage>
</organism>
<dbReference type="Pfam" id="PF13472">
    <property type="entry name" value="Lipase_GDSL_2"/>
    <property type="match status" value="1"/>
</dbReference>
<name>A0A163W6E9_9BACL</name>
<evidence type="ECO:0000313" key="2">
    <source>
        <dbReference type="EMBL" id="KZE75928.1"/>
    </source>
</evidence>
<accession>A0A163W6E9</accession>
<dbReference type="PROSITE" id="PS51257">
    <property type="entry name" value="PROKAR_LIPOPROTEIN"/>
    <property type="match status" value="1"/>
</dbReference>
<reference evidence="3" key="1">
    <citation type="submission" date="2016-01" db="EMBL/GenBank/DDBJ databases">
        <title>Draft genome of Chromobacterium sp. F49.</title>
        <authorList>
            <person name="Hong K.W."/>
        </authorList>
    </citation>
    <scope>NUCLEOTIDE SEQUENCE [LARGE SCALE GENOMIC DNA]</scope>
    <source>
        <strain evidence="3">M63</strain>
    </source>
</reference>
<dbReference type="Gene3D" id="3.40.50.1110">
    <property type="entry name" value="SGNH hydrolase"/>
    <property type="match status" value="1"/>
</dbReference>
<dbReference type="InterPro" id="IPR013830">
    <property type="entry name" value="SGNH_hydro"/>
</dbReference>
<dbReference type="eggNOG" id="COG2755">
    <property type="taxonomic scope" value="Bacteria"/>
</dbReference>
<proteinExistence type="predicted"/>
<dbReference type="Proteomes" id="UP000076563">
    <property type="component" value="Unassembled WGS sequence"/>
</dbReference>
<dbReference type="STRING" id="1007103.GCA_000213315_04976"/>
<protein>
    <submittedName>
        <fullName evidence="2">Lysophospholipase</fullName>
    </submittedName>
</protein>
<evidence type="ECO:0000259" key="1">
    <source>
        <dbReference type="Pfam" id="PF13472"/>
    </source>
</evidence>